<organism evidence="4 5">
    <name type="scientific">Coccidioides immitis RMSCC 2394</name>
    <dbReference type="NCBI Taxonomy" id="404692"/>
    <lineage>
        <taxon>Eukaryota</taxon>
        <taxon>Fungi</taxon>
        <taxon>Dikarya</taxon>
        <taxon>Ascomycota</taxon>
        <taxon>Pezizomycotina</taxon>
        <taxon>Eurotiomycetes</taxon>
        <taxon>Eurotiomycetidae</taxon>
        <taxon>Onygenales</taxon>
        <taxon>Onygenaceae</taxon>
        <taxon>Coccidioides</taxon>
    </lineage>
</organism>
<dbReference type="Proteomes" id="UP000054565">
    <property type="component" value="Unassembled WGS sequence"/>
</dbReference>
<keyword evidence="2" id="KW-0472">Membrane</keyword>
<dbReference type="GO" id="GO:0005524">
    <property type="term" value="F:ATP binding"/>
    <property type="evidence" value="ECO:0007669"/>
    <property type="project" value="InterPro"/>
</dbReference>
<dbReference type="PANTHER" id="PTHR23257:SF963">
    <property type="entry name" value="AT08303P"/>
    <property type="match status" value="1"/>
</dbReference>
<reference evidence="5" key="1">
    <citation type="journal article" date="2010" name="Genome Res.">
        <title>Population genomic sequencing of Coccidioides fungi reveals recent hybridization and transposon control.</title>
        <authorList>
            <person name="Neafsey D.E."/>
            <person name="Barker B.M."/>
            <person name="Sharpton T.J."/>
            <person name="Stajich J.E."/>
            <person name="Park D.J."/>
            <person name="Whiston E."/>
            <person name="Hung C.-Y."/>
            <person name="McMahan C."/>
            <person name="White J."/>
            <person name="Sykes S."/>
            <person name="Heiman D."/>
            <person name="Young S."/>
            <person name="Zeng Q."/>
            <person name="Abouelleil A."/>
            <person name="Aftuck L."/>
            <person name="Bessette D."/>
            <person name="Brown A."/>
            <person name="FitzGerald M."/>
            <person name="Lui A."/>
            <person name="Macdonald J.P."/>
            <person name="Priest M."/>
            <person name="Orbach M.J."/>
            <person name="Galgiani J.N."/>
            <person name="Kirkland T.N."/>
            <person name="Cole G.T."/>
            <person name="Birren B.W."/>
            <person name="Henn M.R."/>
            <person name="Taylor J.W."/>
            <person name="Rounsley S.D."/>
        </authorList>
    </citation>
    <scope>NUCLEOTIDE SEQUENCE [LARGE SCALE GENOMIC DNA]</scope>
    <source>
        <strain evidence="5">RMSCC 2394</strain>
    </source>
</reference>
<dbReference type="SMART" id="SM00220">
    <property type="entry name" value="S_TKc"/>
    <property type="match status" value="1"/>
</dbReference>
<sequence>MTSCDTFQEDDPSLPVIEPQRPRALLGAGVTSHVEAIDQNTALKKAPLWDNTYMDNSALRDIQTERLIYQRLGHHPRICKYIRPVHRGMVLERLGDSLRKRLVLTYQKAGEVPSHELALRWSIQAAEGIAYIHSKGVLQGDIGCYNMLLDDEDNLKLCDFAGSSIDGSPTTVLHGTRSQLWVESEIPSNDNAPPTIACELFALGSAIHEIWTTRQPYEELEDNEVEKCYKQKQFPIIDLPVSEIIYKCWLEQYTAADEVVAELQQLQNNATQNSHEKAPPNLKTEPESNSPLTHIFTTITFIAFVTVTATAVITARLYRTRMA</sequence>
<dbReference type="GO" id="GO:0007165">
    <property type="term" value="P:signal transduction"/>
    <property type="evidence" value="ECO:0007669"/>
    <property type="project" value="TreeGrafter"/>
</dbReference>
<dbReference type="GO" id="GO:0005737">
    <property type="term" value="C:cytoplasm"/>
    <property type="evidence" value="ECO:0007669"/>
    <property type="project" value="TreeGrafter"/>
</dbReference>
<evidence type="ECO:0000313" key="4">
    <source>
        <dbReference type="EMBL" id="KMP10198.1"/>
    </source>
</evidence>
<feature type="transmembrane region" description="Helical" evidence="2">
    <location>
        <begin position="295"/>
        <end position="318"/>
    </location>
</feature>
<protein>
    <recommendedName>
        <fullName evidence="3">Protein kinase domain-containing protein</fullName>
    </recommendedName>
</protein>
<evidence type="ECO:0000256" key="1">
    <source>
        <dbReference type="SAM" id="MobiDB-lite"/>
    </source>
</evidence>
<keyword evidence="2" id="KW-1133">Transmembrane helix</keyword>
<accession>A0A0J6YT87</accession>
<dbReference type="SUPFAM" id="SSF56112">
    <property type="entry name" value="Protein kinase-like (PK-like)"/>
    <property type="match status" value="1"/>
</dbReference>
<dbReference type="PROSITE" id="PS50011">
    <property type="entry name" value="PROTEIN_KINASE_DOM"/>
    <property type="match status" value="1"/>
</dbReference>
<keyword evidence="2" id="KW-0812">Transmembrane</keyword>
<feature type="region of interest" description="Disordered" evidence="1">
    <location>
        <begin position="270"/>
        <end position="289"/>
    </location>
</feature>
<dbReference type="PANTHER" id="PTHR23257">
    <property type="entry name" value="SERINE-THREONINE PROTEIN KINASE"/>
    <property type="match status" value="1"/>
</dbReference>
<dbReference type="InterPro" id="IPR011009">
    <property type="entry name" value="Kinase-like_dom_sf"/>
</dbReference>
<feature type="domain" description="Protein kinase" evidence="3">
    <location>
        <begin position="20"/>
        <end position="302"/>
    </location>
</feature>
<evidence type="ECO:0000256" key="2">
    <source>
        <dbReference type="SAM" id="Phobius"/>
    </source>
</evidence>
<evidence type="ECO:0000259" key="3">
    <source>
        <dbReference type="PROSITE" id="PS50011"/>
    </source>
</evidence>
<name>A0A0J6YT87_COCIT</name>
<dbReference type="EMBL" id="DS028101">
    <property type="protein sequence ID" value="KMP10198.1"/>
    <property type="molecule type" value="Genomic_DNA"/>
</dbReference>
<dbReference type="InterPro" id="IPR000719">
    <property type="entry name" value="Prot_kinase_dom"/>
</dbReference>
<dbReference type="OrthoDB" id="1668230at2759"/>
<dbReference type="STRING" id="404692.A0A0J6YT87"/>
<dbReference type="GO" id="GO:0004672">
    <property type="term" value="F:protein kinase activity"/>
    <property type="evidence" value="ECO:0007669"/>
    <property type="project" value="InterPro"/>
</dbReference>
<dbReference type="InterPro" id="IPR050167">
    <property type="entry name" value="Ser_Thr_protein_kinase"/>
</dbReference>
<proteinExistence type="predicted"/>
<dbReference type="Pfam" id="PF00069">
    <property type="entry name" value="Pkinase"/>
    <property type="match status" value="1"/>
</dbReference>
<dbReference type="AlphaFoldDB" id="A0A0J6YT87"/>
<dbReference type="Gene3D" id="1.10.510.10">
    <property type="entry name" value="Transferase(Phosphotransferase) domain 1"/>
    <property type="match status" value="1"/>
</dbReference>
<evidence type="ECO:0000313" key="5">
    <source>
        <dbReference type="Proteomes" id="UP000054565"/>
    </source>
</evidence>
<gene>
    <name evidence="4" type="ORF">CIRG_09879</name>
</gene>